<evidence type="ECO:0000313" key="2">
    <source>
        <dbReference type="EMBL" id="VYU02038.1"/>
    </source>
</evidence>
<feature type="signal peptide" evidence="1">
    <location>
        <begin position="1"/>
        <end position="28"/>
    </location>
</feature>
<gene>
    <name evidence="2" type="ORF">VRLFYP33_01043</name>
</gene>
<keyword evidence="1" id="KW-0732">Signal</keyword>
<dbReference type="Gene3D" id="3.30.110.170">
    <property type="entry name" value="Protein of unknown function (DUF541), domain 1"/>
    <property type="match status" value="1"/>
</dbReference>
<feature type="chain" id="PRO_5026805367" evidence="1">
    <location>
        <begin position="29"/>
        <end position="245"/>
    </location>
</feature>
<dbReference type="EMBL" id="CACRUX010000043">
    <property type="protein sequence ID" value="VYU02038.1"/>
    <property type="molecule type" value="Genomic_DNA"/>
</dbReference>
<name>A0A6N3BHD5_9FIRM</name>
<dbReference type="Pfam" id="PF04402">
    <property type="entry name" value="SIMPL"/>
    <property type="match status" value="1"/>
</dbReference>
<organism evidence="2">
    <name type="scientific">Veillonella ratti</name>
    <dbReference type="NCBI Taxonomy" id="103892"/>
    <lineage>
        <taxon>Bacteria</taxon>
        <taxon>Bacillati</taxon>
        <taxon>Bacillota</taxon>
        <taxon>Negativicutes</taxon>
        <taxon>Veillonellales</taxon>
        <taxon>Veillonellaceae</taxon>
        <taxon>Veillonella</taxon>
    </lineage>
</organism>
<dbReference type="InterPro" id="IPR052022">
    <property type="entry name" value="26kDa_periplasmic_antigen"/>
</dbReference>
<sequence>MKLQLTKHLTRGLLIAALAVGFTGSALAAAPADTDAQIHVSGTATRSVAPNYAILRLGITSEASTVGAAKTTNDRVMSDLIARLANVGITKNNIQSSYFSVSPKNDYSTTRDRSANSVVGYTVFNSVAVRINDLSKISQVIDNAVAAGANNIQSLSFEADVDQALNDQLTAEAVKNGRHQAEVIAGALGQQLGGIKDASVGGTNTYTMESSMRLYKASDMLGSSTPVEQGEITVSKNVDLTFYVR</sequence>
<dbReference type="RefSeq" id="WP_156704622.1">
    <property type="nucleotide sequence ID" value="NZ_CACRUX010000043.1"/>
</dbReference>
<dbReference type="GO" id="GO:0006974">
    <property type="term" value="P:DNA damage response"/>
    <property type="evidence" value="ECO:0007669"/>
    <property type="project" value="TreeGrafter"/>
</dbReference>
<dbReference type="Gene3D" id="3.30.70.2970">
    <property type="entry name" value="Protein of unknown function (DUF541), domain 2"/>
    <property type="match status" value="1"/>
</dbReference>
<dbReference type="PANTHER" id="PTHR34387:SF2">
    <property type="entry name" value="SLR1258 PROTEIN"/>
    <property type="match status" value="1"/>
</dbReference>
<proteinExistence type="predicted"/>
<protein>
    <submittedName>
        <fullName evidence="2">26 kDa periplasmic immunogenic protein</fullName>
    </submittedName>
</protein>
<accession>A0A6N3BHD5</accession>
<reference evidence="2" key="1">
    <citation type="submission" date="2019-11" db="EMBL/GenBank/DDBJ databases">
        <authorList>
            <person name="Feng L."/>
        </authorList>
    </citation>
    <scope>NUCLEOTIDE SEQUENCE</scope>
    <source>
        <strain evidence="2">VrattiLFYP33</strain>
    </source>
</reference>
<dbReference type="PANTHER" id="PTHR34387">
    <property type="entry name" value="SLR1258 PROTEIN"/>
    <property type="match status" value="1"/>
</dbReference>
<evidence type="ECO:0000256" key="1">
    <source>
        <dbReference type="SAM" id="SignalP"/>
    </source>
</evidence>
<dbReference type="InterPro" id="IPR007497">
    <property type="entry name" value="SIMPL/DUF541"/>
</dbReference>
<dbReference type="AlphaFoldDB" id="A0A6N3BHD5"/>